<gene>
    <name evidence="5" type="ORF">AMK68_04670</name>
</gene>
<comment type="catalytic activity">
    <reaction evidence="4">
        <text>a 2-deoxystreptamine antibiotic + acetyl-CoA = an N(3)-acetyl-2-deoxystreptamine antibiotic + CoA + H(+)</text>
        <dbReference type="Rhea" id="RHEA:12665"/>
        <dbReference type="ChEBI" id="CHEBI:15378"/>
        <dbReference type="ChEBI" id="CHEBI:57287"/>
        <dbReference type="ChEBI" id="CHEBI:57288"/>
        <dbReference type="ChEBI" id="CHEBI:57921"/>
        <dbReference type="ChEBI" id="CHEBI:77452"/>
        <dbReference type="EC" id="2.3.1.81"/>
    </reaction>
</comment>
<dbReference type="EMBL" id="LIZY01000109">
    <property type="protein sequence ID" value="KPJ62623.1"/>
    <property type="molecule type" value="Genomic_DNA"/>
</dbReference>
<evidence type="ECO:0000256" key="3">
    <source>
        <dbReference type="ARBA" id="ARBA00023315"/>
    </source>
</evidence>
<name>A0A0S7XK46_9BACT</name>
<dbReference type="InterPro" id="IPR028345">
    <property type="entry name" value="Antibiotic_NAT-like"/>
</dbReference>
<dbReference type="PANTHER" id="PTHR11104:SF0">
    <property type="entry name" value="SPBETA PROPHAGE-DERIVED AMINOGLYCOSIDE N(3')-ACETYLTRANSFERASE-LIKE PROTEIN YOKD"/>
    <property type="match status" value="1"/>
</dbReference>
<keyword evidence="2 4" id="KW-0808">Transferase</keyword>
<proteinExistence type="inferred from homology"/>
<comment type="caution">
    <text evidence="5">The sequence shown here is derived from an EMBL/GenBank/DDBJ whole genome shotgun (WGS) entry which is preliminary data.</text>
</comment>
<dbReference type="GO" id="GO:0046677">
    <property type="term" value="P:response to antibiotic"/>
    <property type="evidence" value="ECO:0007669"/>
    <property type="project" value="UniProtKB-KW"/>
</dbReference>
<sequence length="121" mass="13766">METVAGSDLPIITRSRLVHDLRKLGVVPGQVVMLHVSVKAIGWIVGGPEMVIQALLDVLTPEGTLMMLVSWEDGTYEMAEWPEEKQRAYVEECPPFDPLRSRAYRKWSILTEYLRTWPGAR</sequence>
<evidence type="ECO:0000256" key="4">
    <source>
        <dbReference type="RuleBase" id="RU365031"/>
    </source>
</evidence>
<evidence type="ECO:0000313" key="6">
    <source>
        <dbReference type="Proteomes" id="UP000052020"/>
    </source>
</evidence>
<dbReference type="EC" id="2.3.1.-" evidence="4"/>
<dbReference type="PANTHER" id="PTHR11104">
    <property type="entry name" value="AMINOGLYCOSIDE N3-ACETYLTRANSFERASE"/>
    <property type="match status" value="1"/>
</dbReference>
<dbReference type="Proteomes" id="UP000052020">
    <property type="component" value="Unassembled WGS sequence"/>
</dbReference>
<feature type="non-terminal residue" evidence="5">
    <location>
        <position position="121"/>
    </location>
</feature>
<dbReference type="Pfam" id="PF02522">
    <property type="entry name" value="Antibiotic_NAT"/>
    <property type="match status" value="1"/>
</dbReference>
<evidence type="ECO:0000256" key="2">
    <source>
        <dbReference type="ARBA" id="ARBA00022679"/>
    </source>
</evidence>
<dbReference type="GO" id="GO:0046353">
    <property type="term" value="F:aminoglycoside 3-N-acetyltransferase activity"/>
    <property type="evidence" value="ECO:0007669"/>
    <property type="project" value="UniProtKB-EC"/>
</dbReference>
<dbReference type="SUPFAM" id="SSF110710">
    <property type="entry name" value="TTHA0583/YokD-like"/>
    <property type="match status" value="1"/>
</dbReference>
<comment type="similarity">
    <text evidence="1 4">Belongs to the antibiotic N-acetyltransferase family.</text>
</comment>
<dbReference type="InterPro" id="IPR003679">
    <property type="entry name" value="Amioglycoside_AcTrfase"/>
</dbReference>
<keyword evidence="4" id="KW-0046">Antibiotic resistance</keyword>
<evidence type="ECO:0000313" key="5">
    <source>
        <dbReference type="EMBL" id="KPJ62623.1"/>
    </source>
</evidence>
<organism evidence="5 6">
    <name type="scientific">candidate division KD3-62 bacterium DG_56</name>
    <dbReference type="NCBI Taxonomy" id="1704032"/>
    <lineage>
        <taxon>Bacteria</taxon>
        <taxon>candidate division KD3-62</taxon>
    </lineage>
</organism>
<reference evidence="5 6" key="1">
    <citation type="journal article" date="2015" name="Microbiome">
        <title>Genomic resolution of linkages in carbon, nitrogen, and sulfur cycling among widespread estuary sediment bacteria.</title>
        <authorList>
            <person name="Baker B.J."/>
            <person name="Lazar C.S."/>
            <person name="Teske A.P."/>
            <person name="Dick G.J."/>
        </authorList>
    </citation>
    <scope>NUCLEOTIDE SEQUENCE [LARGE SCALE GENOMIC DNA]</scope>
    <source>
        <strain evidence="5">DG_56</strain>
    </source>
</reference>
<dbReference type="AlphaFoldDB" id="A0A0S7XK46"/>
<keyword evidence="3 4" id="KW-0012">Acyltransferase</keyword>
<protein>
    <recommendedName>
        <fullName evidence="4">Aminoglycoside N(3)-acetyltransferase</fullName>
        <ecNumber evidence="4">2.3.1.-</ecNumber>
    </recommendedName>
</protein>
<evidence type="ECO:0000256" key="1">
    <source>
        <dbReference type="ARBA" id="ARBA00006383"/>
    </source>
</evidence>
<accession>A0A0S7XK46</accession>